<evidence type="ECO:0000313" key="2">
    <source>
        <dbReference type="Proteomes" id="UP000479190"/>
    </source>
</evidence>
<keyword evidence="2" id="KW-1185">Reference proteome</keyword>
<protein>
    <submittedName>
        <fullName evidence="1">Uncharacterized protein</fullName>
    </submittedName>
</protein>
<dbReference type="Proteomes" id="UP000479190">
    <property type="component" value="Unassembled WGS sequence"/>
</dbReference>
<accession>A0A6H5HWW9</accession>
<proteinExistence type="predicted"/>
<dbReference type="OrthoDB" id="496981at2759"/>
<dbReference type="EMBL" id="CADCXV010000355">
    <property type="protein sequence ID" value="CAB0029802.1"/>
    <property type="molecule type" value="Genomic_DNA"/>
</dbReference>
<evidence type="ECO:0000313" key="1">
    <source>
        <dbReference type="EMBL" id="CAB0029802.1"/>
    </source>
</evidence>
<dbReference type="AlphaFoldDB" id="A0A6H5HWW9"/>
<reference evidence="1 2" key="1">
    <citation type="submission" date="2020-02" db="EMBL/GenBank/DDBJ databases">
        <authorList>
            <person name="Ferguson B K."/>
        </authorList>
    </citation>
    <scope>NUCLEOTIDE SEQUENCE [LARGE SCALE GENOMIC DNA]</scope>
</reference>
<name>A0A6H5HWW9_9HYME</name>
<gene>
    <name evidence="1" type="ORF">TBRA_LOCUS1826</name>
</gene>
<organism evidence="1 2">
    <name type="scientific">Trichogramma brassicae</name>
    <dbReference type="NCBI Taxonomy" id="86971"/>
    <lineage>
        <taxon>Eukaryota</taxon>
        <taxon>Metazoa</taxon>
        <taxon>Ecdysozoa</taxon>
        <taxon>Arthropoda</taxon>
        <taxon>Hexapoda</taxon>
        <taxon>Insecta</taxon>
        <taxon>Pterygota</taxon>
        <taxon>Neoptera</taxon>
        <taxon>Endopterygota</taxon>
        <taxon>Hymenoptera</taxon>
        <taxon>Apocrita</taxon>
        <taxon>Proctotrupomorpha</taxon>
        <taxon>Chalcidoidea</taxon>
        <taxon>Trichogrammatidae</taxon>
        <taxon>Trichogramma</taxon>
    </lineage>
</organism>
<sequence length="124" mass="13389">MRREASSVAARSPGPVLVNTPLHLAGFAQRTQEDGRIAAEKGGASPHLATRRDRLLCRSSARASDCADDLAEMFFELCNDQQLMAIVRRPGQSGKTPLSLALDCGNKKAIGIAIEKRCRSELGR</sequence>